<organism evidence="1">
    <name type="scientific">Culex pipiens</name>
    <name type="common">House mosquito</name>
    <dbReference type="NCBI Taxonomy" id="7175"/>
    <lineage>
        <taxon>Eukaryota</taxon>
        <taxon>Metazoa</taxon>
        <taxon>Ecdysozoa</taxon>
        <taxon>Arthropoda</taxon>
        <taxon>Hexapoda</taxon>
        <taxon>Insecta</taxon>
        <taxon>Pterygota</taxon>
        <taxon>Neoptera</taxon>
        <taxon>Endopterygota</taxon>
        <taxon>Diptera</taxon>
        <taxon>Nematocera</taxon>
        <taxon>Culicoidea</taxon>
        <taxon>Culicidae</taxon>
        <taxon>Culicinae</taxon>
        <taxon>Culicini</taxon>
        <taxon>Culex</taxon>
        <taxon>Culex</taxon>
    </lineage>
</organism>
<dbReference type="EMBL" id="HBUE01123857">
    <property type="protein sequence ID" value="CAG6493605.1"/>
    <property type="molecule type" value="Transcribed_RNA"/>
</dbReference>
<evidence type="ECO:0000313" key="1">
    <source>
        <dbReference type="EMBL" id="CAG6493605.1"/>
    </source>
</evidence>
<dbReference type="EMBL" id="HBUE01151279">
    <property type="protein sequence ID" value="CAG6505364.1"/>
    <property type="molecule type" value="Transcribed_RNA"/>
</dbReference>
<dbReference type="EMBL" id="HBUE01256278">
    <property type="protein sequence ID" value="CAG6556663.1"/>
    <property type="molecule type" value="Transcribed_RNA"/>
</dbReference>
<dbReference type="EMBL" id="HBUE01123854">
    <property type="protein sequence ID" value="CAG6493604.1"/>
    <property type="molecule type" value="Transcribed_RNA"/>
</dbReference>
<reference evidence="1" key="1">
    <citation type="submission" date="2021-05" db="EMBL/GenBank/DDBJ databases">
        <authorList>
            <person name="Alioto T."/>
            <person name="Alioto T."/>
            <person name="Gomez Garrido J."/>
        </authorList>
    </citation>
    <scope>NUCLEOTIDE SEQUENCE</scope>
</reference>
<protein>
    <submittedName>
        <fullName evidence="1">(northern house mosquito) hypothetical protein</fullName>
    </submittedName>
</protein>
<proteinExistence type="predicted"/>
<accession>A0A8D8G3Z5</accession>
<dbReference type="AlphaFoldDB" id="A0A8D8G3Z5"/>
<sequence>MGHTTPSIHSSGSFSSLQILEITKWIALANCSPPYLKSSPGNRSLPAALLFFSCLISFFTVSRSGAGNCWSAAGGPSWASKPSPCATSPLRCSLKNCCHLFNTSPLSIRRFPSASRQVLACGA</sequence>
<name>A0A8D8G3Z5_CULPI</name>